<gene>
    <name evidence="1" type="ORF">NJ959_12835</name>
</gene>
<proteinExistence type="predicted"/>
<evidence type="ECO:0000313" key="1">
    <source>
        <dbReference type="EMBL" id="MCP2729342.1"/>
    </source>
</evidence>
<comment type="caution">
    <text evidence="1">The sequence shown here is derived from an EMBL/GenBank/DDBJ whole genome shotgun (WGS) entry which is preliminary data.</text>
</comment>
<dbReference type="RefSeq" id="WP_254012126.1">
    <property type="nucleotide sequence ID" value="NZ_JAMZMM010000109.1"/>
</dbReference>
<dbReference type="EMBL" id="JAMZMM010000109">
    <property type="protein sequence ID" value="MCP2729342.1"/>
    <property type="molecule type" value="Genomic_DNA"/>
</dbReference>
<accession>A0AAE3GSV7</accession>
<dbReference type="AlphaFoldDB" id="A0AAE3GSV7"/>
<sequence>MSQQSGLDDQDFGRHNRQSLKRLARVIAMSQNQFSLILVCCKGSPQPLQIVNELREVSSIPIQGIILNSQIDTLLGTILSAIEEPPPPALIVFGLESLVAIDPVLSAANLVRDEFRKQFPFPLVLWIDDGILQKLIRLAPDFKSWAANPIRLEIHDNRTVECELTAIVV</sequence>
<evidence type="ECO:0000313" key="2">
    <source>
        <dbReference type="Proteomes" id="UP001204953"/>
    </source>
</evidence>
<dbReference type="Proteomes" id="UP001204953">
    <property type="component" value="Unassembled WGS sequence"/>
</dbReference>
<reference evidence="1" key="1">
    <citation type="submission" date="2022-06" db="EMBL/GenBank/DDBJ databases">
        <title>New cyanobacteria of genus Symplocastrum in benthos of Lake Baikal.</title>
        <authorList>
            <person name="Sorokovikova E."/>
            <person name="Tikhonova I."/>
            <person name="Krasnopeev A."/>
            <person name="Evseev P."/>
            <person name="Gladkikh A."/>
            <person name="Belykh O."/>
        </authorList>
    </citation>
    <scope>NUCLEOTIDE SEQUENCE</scope>
    <source>
        <strain evidence="1">BBK-W-15</strain>
    </source>
</reference>
<name>A0AAE3GSV7_9CYAN</name>
<protein>
    <recommendedName>
        <fullName evidence="3">WD-repeat protein</fullName>
    </recommendedName>
</protein>
<organism evidence="1 2">
    <name type="scientific">Limnofasciculus baicalensis BBK-W-15</name>
    <dbReference type="NCBI Taxonomy" id="2699891"/>
    <lineage>
        <taxon>Bacteria</taxon>
        <taxon>Bacillati</taxon>
        <taxon>Cyanobacteriota</taxon>
        <taxon>Cyanophyceae</taxon>
        <taxon>Coleofasciculales</taxon>
        <taxon>Coleofasciculaceae</taxon>
        <taxon>Limnofasciculus</taxon>
        <taxon>Limnofasciculus baicalensis</taxon>
    </lineage>
</organism>
<keyword evidence="2" id="KW-1185">Reference proteome</keyword>
<evidence type="ECO:0008006" key="3">
    <source>
        <dbReference type="Google" id="ProtNLM"/>
    </source>
</evidence>